<accession>A0A6B0RUU2</accession>
<evidence type="ECO:0000313" key="3">
    <source>
        <dbReference type="Proteomes" id="UP000322234"/>
    </source>
</evidence>
<dbReference type="EMBL" id="VBQZ03000083">
    <property type="protein sequence ID" value="MXQ92547.1"/>
    <property type="molecule type" value="Genomic_DNA"/>
</dbReference>
<name>A0A6B0RUU2_9CETA</name>
<dbReference type="AlphaFoldDB" id="A0A6B0RUU2"/>
<dbReference type="Proteomes" id="UP000322234">
    <property type="component" value="Unassembled WGS sequence"/>
</dbReference>
<keyword evidence="3" id="KW-1185">Reference proteome</keyword>
<comment type="caution">
    <text evidence="2">The sequence shown here is derived from an EMBL/GenBank/DDBJ whole genome shotgun (WGS) entry which is preliminary data.</text>
</comment>
<proteinExistence type="predicted"/>
<reference evidence="2" key="1">
    <citation type="submission" date="2019-10" db="EMBL/GenBank/DDBJ databases">
        <title>The sequence and de novo assembly of the wild yak genome.</title>
        <authorList>
            <person name="Liu Y."/>
        </authorList>
    </citation>
    <scope>NUCLEOTIDE SEQUENCE [LARGE SCALE GENOMIC DNA]</scope>
    <source>
        <strain evidence="2">WY2019</strain>
    </source>
</reference>
<feature type="region of interest" description="Disordered" evidence="1">
    <location>
        <begin position="1"/>
        <end position="60"/>
    </location>
</feature>
<gene>
    <name evidence="2" type="ORF">E5288_WYG000965</name>
</gene>
<organism evidence="2 3">
    <name type="scientific">Bos mutus</name>
    <name type="common">wild yak</name>
    <dbReference type="NCBI Taxonomy" id="72004"/>
    <lineage>
        <taxon>Eukaryota</taxon>
        <taxon>Metazoa</taxon>
        <taxon>Chordata</taxon>
        <taxon>Craniata</taxon>
        <taxon>Vertebrata</taxon>
        <taxon>Euteleostomi</taxon>
        <taxon>Mammalia</taxon>
        <taxon>Eutheria</taxon>
        <taxon>Laurasiatheria</taxon>
        <taxon>Artiodactyla</taxon>
        <taxon>Ruminantia</taxon>
        <taxon>Pecora</taxon>
        <taxon>Bovidae</taxon>
        <taxon>Bovinae</taxon>
        <taxon>Bos</taxon>
    </lineage>
</organism>
<protein>
    <submittedName>
        <fullName evidence="2">Uncharacterized protein</fullName>
    </submittedName>
</protein>
<evidence type="ECO:0000256" key="1">
    <source>
        <dbReference type="SAM" id="MobiDB-lite"/>
    </source>
</evidence>
<evidence type="ECO:0000313" key="2">
    <source>
        <dbReference type="EMBL" id="MXQ92547.1"/>
    </source>
</evidence>
<sequence>MLRLPRLAPGYRKADLPHSHSGSPPTQHLPCAKSAGQVGGLPSSGLQKRGSGRRVGEAGGYGDAAWIRSSSQRLSALFRSLV</sequence>